<dbReference type="SUPFAM" id="SSF53474">
    <property type="entry name" value="alpha/beta-Hydrolases"/>
    <property type="match status" value="1"/>
</dbReference>
<dbReference type="AlphaFoldDB" id="A0A517U0Z9"/>
<sequence length="333" mass="36323">MLRFKGFMLVAGAIMALLGAARLRAEQVGGLFAAGVPTLGGRFVWSDEVVDHGWRIQKHAVIGHYRLLDASDRRQAFGTFDACLAKLNEVKKAENFPPNPKEAVIVLHGLGAGRQFMEGLSEYLEENGNLATINVGYPSTMEDIDAYAASLDSVIRHLDGVERVSFVAHSMGNVVIRRYLNNLSRLDPAMRPPVEFKRMVMISPPNHGAELADQWADNKLVAAVAGKPLDQLAPSKGWPELERQLSTPDFQFGIIVGGRGDREGYLDAIPGDDDGLLSVETSKLAGATDFIQTKGIHQLMPQYKEVRAATLSYLLNGYFSSAATKHPIVAPAR</sequence>
<feature type="domain" description="DUF676" evidence="1">
    <location>
        <begin position="102"/>
        <end position="184"/>
    </location>
</feature>
<evidence type="ECO:0000313" key="3">
    <source>
        <dbReference type="Proteomes" id="UP000317909"/>
    </source>
</evidence>
<dbReference type="GO" id="GO:0016787">
    <property type="term" value="F:hydrolase activity"/>
    <property type="evidence" value="ECO:0007669"/>
    <property type="project" value="UniProtKB-KW"/>
</dbReference>
<dbReference type="Gene3D" id="3.40.50.1820">
    <property type="entry name" value="alpha/beta hydrolase"/>
    <property type="match status" value="1"/>
</dbReference>
<accession>A0A517U0Z9</accession>
<dbReference type="PANTHER" id="PTHR37946">
    <property type="entry name" value="SLL1969 PROTEIN"/>
    <property type="match status" value="1"/>
</dbReference>
<dbReference type="PANTHER" id="PTHR37946:SF1">
    <property type="entry name" value="SLL1969 PROTEIN"/>
    <property type="match status" value="1"/>
</dbReference>
<keyword evidence="3" id="KW-1185">Reference proteome</keyword>
<dbReference type="InterPro" id="IPR007751">
    <property type="entry name" value="DUF676_lipase-like"/>
</dbReference>
<dbReference type="OrthoDB" id="556502at2"/>
<organism evidence="2 3">
    <name type="scientific">Lacipirellula limnantheis</name>
    <dbReference type="NCBI Taxonomy" id="2528024"/>
    <lineage>
        <taxon>Bacteria</taxon>
        <taxon>Pseudomonadati</taxon>
        <taxon>Planctomycetota</taxon>
        <taxon>Planctomycetia</taxon>
        <taxon>Pirellulales</taxon>
        <taxon>Lacipirellulaceae</taxon>
        <taxon>Lacipirellula</taxon>
    </lineage>
</organism>
<dbReference type="Proteomes" id="UP000317909">
    <property type="component" value="Chromosome"/>
</dbReference>
<evidence type="ECO:0000313" key="2">
    <source>
        <dbReference type="EMBL" id="QDT74307.1"/>
    </source>
</evidence>
<dbReference type="Pfam" id="PF05057">
    <property type="entry name" value="DUF676"/>
    <property type="match status" value="1"/>
</dbReference>
<protein>
    <submittedName>
        <fullName evidence="2">Alpha/beta hydrolase family protein</fullName>
    </submittedName>
</protein>
<dbReference type="RefSeq" id="WP_145434071.1">
    <property type="nucleotide sequence ID" value="NZ_CP036339.1"/>
</dbReference>
<gene>
    <name evidence="2" type="ORF">I41_35020</name>
</gene>
<proteinExistence type="predicted"/>
<dbReference type="InterPro" id="IPR029058">
    <property type="entry name" value="AB_hydrolase_fold"/>
</dbReference>
<evidence type="ECO:0000259" key="1">
    <source>
        <dbReference type="Pfam" id="PF05057"/>
    </source>
</evidence>
<name>A0A517U0Z9_9BACT</name>
<dbReference type="EMBL" id="CP036339">
    <property type="protein sequence ID" value="QDT74307.1"/>
    <property type="molecule type" value="Genomic_DNA"/>
</dbReference>
<dbReference type="KEGG" id="llh:I41_35020"/>
<reference evidence="2 3" key="1">
    <citation type="submission" date="2019-02" db="EMBL/GenBank/DDBJ databases">
        <title>Deep-cultivation of Planctomycetes and their phenomic and genomic characterization uncovers novel biology.</title>
        <authorList>
            <person name="Wiegand S."/>
            <person name="Jogler M."/>
            <person name="Boedeker C."/>
            <person name="Pinto D."/>
            <person name="Vollmers J."/>
            <person name="Rivas-Marin E."/>
            <person name="Kohn T."/>
            <person name="Peeters S.H."/>
            <person name="Heuer A."/>
            <person name="Rast P."/>
            <person name="Oberbeckmann S."/>
            <person name="Bunk B."/>
            <person name="Jeske O."/>
            <person name="Meyerdierks A."/>
            <person name="Storesund J.E."/>
            <person name="Kallscheuer N."/>
            <person name="Luecker S."/>
            <person name="Lage O.M."/>
            <person name="Pohl T."/>
            <person name="Merkel B.J."/>
            <person name="Hornburger P."/>
            <person name="Mueller R.-W."/>
            <person name="Bruemmer F."/>
            <person name="Labrenz M."/>
            <person name="Spormann A.M."/>
            <person name="Op den Camp H."/>
            <person name="Overmann J."/>
            <person name="Amann R."/>
            <person name="Jetten M.S.M."/>
            <person name="Mascher T."/>
            <person name="Medema M.H."/>
            <person name="Devos D.P."/>
            <person name="Kaster A.-K."/>
            <person name="Ovreas L."/>
            <person name="Rohde M."/>
            <person name="Galperin M.Y."/>
            <person name="Jogler C."/>
        </authorList>
    </citation>
    <scope>NUCLEOTIDE SEQUENCE [LARGE SCALE GENOMIC DNA]</scope>
    <source>
        <strain evidence="2 3">I41</strain>
    </source>
</reference>
<keyword evidence="2" id="KW-0378">Hydrolase</keyword>